<organism evidence="2 3">
    <name type="scientific">Parnassius mnemosyne</name>
    <name type="common">clouded apollo</name>
    <dbReference type="NCBI Taxonomy" id="213953"/>
    <lineage>
        <taxon>Eukaryota</taxon>
        <taxon>Metazoa</taxon>
        <taxon>Ecdysozoa</taxon>
        <taxon>Arthropoda</taxon>
        <taxon>Hexapoda</taxon>
        <taxon>Insecta</taxon>
        <taxon>Pterygota</taxon>
        <taxon>Neoptera</taxon>
        <taxon>Endopterygota</taxon>
        <taxon>Lepidoptera</taxon>
        <taxon>Glossata</taxon>
        <taxon>Ditrysia</taxon>
        <taxon>Papilionoidea</taxon>
        <taxon>Papilionidae</taxon>
        <taxon>Parnassiinae</taxon>
        <taxon>Parnassini</taxon>
        <taxon>Parnassius</taxon>
        <taxon>Driopa</taxon>
    </lineage>
</organism>
<evidence type="ECO:0000256" key="1">
    <source>
        <dbReference type="SAM" id="MobiDB-lite"/>
    </source>
</evidence>
<dbReference type="AlphaFoldDB" id="A0AAV1KLF9"/>
<dbReference type="EMBL" id="CAVLGL010000046">
    <property type="protein sequence ID" value="CAK1582632.1"/>
    <property type="molecule type" value="Genomic_DNA"/>
</dbReference>
<keyword evidence="3" id="KW-1185">Reference proteome</keyword>
<proteinExistence type="predicted"/>
<reference evidence="2 3" key="1">
    <citation type="submission" date="2023-11" db="EMBL/GenBank/DDBJ databases">
        <authorList>
            <person name="Hedman E."/>
            <person name="Englund M."/>
            <person name="Stromberg M."/>
            <person name="Nyberg Akerstrom W."/>
            <person name="Nylinder S."/>
            <person name="Jareborg N."/>
            <person name="Kallberg Y."/>
            <person name="Kronander E."/>
        </authorList>
    </citation>
    <scope>NUCLEOTIDE SEQUENCE [LARGE SCALE GENOMIC DNA]</scope>
</reference>
<evidence type="ECO:0000313" key="3">
    <source>
        <dbReference type="Proteomes" id="UP001314205"/>
    </source>
</evidence>
<accession>A0AAV1KLF9</accession>
<evidence type="ECO:0000313" key="2">
    <source>
        <dbReference type="EMBL" id="CAK1582632.1"/>
    </source>
</evidence>
<sequence>MNPVVFSITKGRSVSQPRPVVLRARIGAAALGCFRRASAAFGSHVTLDSLFPLRANVITTTVFFNIKCGATVQLSKTYCKNNSGVRVSRHAPRKYGERCSSGLGASPRR</sequence>
<name>A0AAV1KLF9_9NEOP</name>
<feature type="region of interest" description="Disordered" evidence="1">
    <location>
        <begin position="84"/>
        <end position="109"/>
    </location>
</feature>
<gene>
    <name evidence="2" type="ORF">PARMNEM_LOCUS4132</name>
</gene>
<protein>
    <submittedName>
        <fullName evidence="2">Uncharacterized protein</fullName>
    </submittedName>
</protein>
<comment type="caution">
    <text evidence="2">The sequence shown here is derived from an EMBL/GenBank/DDBJ whole genome shotgun (WGS) entry which is preliminary data.</text>
</comment>
<dbReference type="Proteomes" id="UP001314205">
    <property type="component" value="Unassembled WGS sequence"/>
</dbReference>